<dbReference type="InParanoid" id="A0A3P8UWV5"/>
<evidence type="ECO:0000256" key="2">
    <source>
        <dbReference type="ARBA" id="ARBA00022553"/>
    </source>
</evidence>
<feature type="compositionally biased region" description="Polar residues" evidence="3">
    <location>
        <begin position="80"/>
        <end position="100"/>
    </location>
</feature>
<feature type="compositionally biased region" description="Low complexity" evidence="3">
    <location>
        <begin position="179"/>
        <end position="189"/>
    </location>
</feature>
<feature type="compositionally biased region" description="Basic and acidic residues" evidence="3">
    <location>
        <begin position="481"/>
        <end position="497"/>
    </location>
</feature>
<name>A0A3P8UWV5_CYNSE</name>
<dbReference type="PANTHER" id="PTHR12842:SF4">
    <property type="entry name" value="PROTEIN NOXP20"/>
    <property type="match status" value="1"/>
</dbReference>
<feature type="compositionally biased region" description="Acidic residues" evidence="3">
    <location>
        <begin position="145"/>
        <end position="154"/>
    </location>
</feature>
<organism evidence="4 5">
    <name type="scientific">Cynoglossus semilaevis</name>
    <name type="common">Tongue sole</name>
    <dbReference type="NCBI Taxonomy" id="244447"/>
    <lineage>
        <taxon>Eukaryota</taxon>
        <taxon>Metazoa</taxon>
        <taxon>Chordata</taxon>
        <taxon>Craniata</taxon>
        <taxon>Vertebrata</taxon>
        <taxon>Euteleostomi</taxon>
        <taxon>Actinopterygii</taxon>
        <taxon>Neopterygii</taxon>
        <taxon>Teleostei</taxon>
        <taxon>Neoteleostei</taxon>
        <taxon>Acanthomorphata</taxon>
        <taxon>Carangaria</taxon>
        <taxon>Pleuronectiformes</taxon>
        <taxon>Pleuronectoidei</taxon>
        <taxon>Cynoglossidae</taxon>
        <taxon>Cynoglossinae</taxon>
        <taxon>Cynoglossus</taxon>
    </lineage>
</organism>
<protein>
    <submittedName>
        <fullName evidence="4">Family with sequence similarity 114 member A1</fullName>
    </submittedName>
</protein>
<feature type="region of interest" description="Disordered" evidence="3">
    <location>
        <begin position="179"/>
        <end position="245"/>
    </location>
</feature>
<sequence>MSVHSRGLTGNHLASCDSLGPVIAACRRGGAEEEPLSNIKLIIMSQAADSSTEPSAHADSTKSIGQPPHTDPDPRRETSSELSPASDTPQSPDSHSLLQSTEDKSTEGDTVTTKAQASDVLTDQESDAPTEGHVIECDQPVSLENESEAAEEDLEGSHKEIDKGWGGWSSWGKSLLSSATSSVGQSLTSVKVKAGEALRLHKTSVGEEAQEEEEEQEGEMKRQEGEEDSSDPVESNSQSAAAQSRGVFSTITHAVQNTGKSVISGGLDALEFIGKKTMTVLAESDPGFKKTKTLMQKTASLSQMLKEAKEKERARLSNQPISAPTAHYGILFDDYQGLSHLEALEILSNESEVKVQAFLSSLTEEEQEEVKRDLISIKDIFIKQEEEEEKEEEEEGEGGKVREQTQDNAADGEEFLSVLTELLFELHVAATPDKLNKARMRAHDWVSKVEQPVTVKTDGVKTHEQLEGQAMSVKTEEEEEGREKDGEPEEGMKEDKNDCRSVEAVYLSSVGSLAEVTARSIEQLHKVAELILHGQELEKPARDQAHILTRLTCALRRGVECCLAKKFSDTLLIVGAQRKAEELNPLVDRVLLEGSNSNNYIHNAFQLLLPVLQISHIHSQHCQSSTEAAEQTQQ</sequence>
<comment type="similarity">
    <text evidence="1">Belongs to the FAM114 family.</text>
</comment>
<feature type="compositionally biased region" description="Polar residues" evidence="3">
    <location>
        <begin position="232"/>
        <end position="245"/>
    </location>
</feature>
<dbReference type="CTD" id="92689"/>
<dbReference type="OMA" id="WSTWGKS"/>
<dbReference type="GeneTree" id="ENSGT00390000010054"/>
<dbReference type="Proteomes" id="UP000265120">
    <property type="component" value="Chromosome 9"/>
</dbReference>
<reference evidence="4" key="3">
    <citation type="submission" date="2025-09" db="UniProtKB">
        <authorList>
            <consortium name="Ensembl"/>
        </authorList>
    </citation>
    <scope>IDENTIFICATION</scope>
</reference>
<dbReference type="AlphaFoldDB" id="A0A3P8UWV5"/>
<dbReference type="GeneID" id="103383707"/>
<feature type="region of interest" description="Disordered" evidence="3">
    <location>
        <begin position="469"/>
        <end position="497"/>
    </location>
</feature>
<accession>A0A3P8UWV5</accession>
<feature type="compositionally biased region" description="Basic and acidic residues" evidence="3">
    <location>
        <begin position="70"/>
        <end position="79"/>
    </location>
</feature>
<keyword evidence="2" id="KW-0597">Phosphoprotein</keyword>
<evidence type="ECO:0000313" key="4">
    <source>
        <dbReference type="Ensembl" id="ENSCSEP00000007678.1"/>
    </source>
</evidence>
<feature type="region of interest" description="Disordered" evidence="3">
    <location>
        <begin position="47"/>
        <end position="167"/>
    </location>
</feature>
<reference evidence="4 5" key="1">
    <citation type="journal article" date="2014" name="Nat. Genet.">
        <title>Whole-genome sequence of a flatfish provides insights into ZW sex chromosome evolution and adaptation to a benthic lifestyle.</title>
        <authorList>
            <person name="Chen S."/>
            <person name="Zhang G."/>
            <person name="Shao C."/>
            <person name="Huang Q."/>
            <person name="Liu G."/>
            <person name="Zhang P."/>
            <person name="Song W."/>
            <person name="An N."/>
            <person name="Chalopin D."/>
            <person name="Volff J.N."/>
            <person name="Hong Y."/>
            <person name="Li Q."/>
            <person name="Sha Z."/>
            <person name="Zhou H."/>
            <person name="Xie M."/>
            <person name="Yu Q."/>
            <person name="Liu Y."/>
            <person name="Xiang H."/>
            <person name="Wang N."/>
            <person name="Wu K."/>
            <person name="Yang C."/>
            <person name="Zhou Q."/>
            <person name="Liao X."/>
            <person name="Yang L."/>
            <person name="Hu Q."/>
            <person name="Zhang J."/>
            <person name="Meng L."/>
            <person name="Jin L."/>
            <person name="Tian Y."/>
            <person name="Lian J."/>
            <person name="Yang J."/>
            <person name="Miao G."/>
            <person name="Liu S."/>
            <person name="Liang Z."/>
            <person name="Yan F."/>
            <person name="Li Y."/>
            <person name="Sun B."/>
            <person name="Zhang H."/>
            <person name="Zhang J."/>
            <person name="Zhu Y."/>
            <person name="Du M."/>
            <person name="Zhao Y."/>
            <person name="Schartl M."/>
            <person name="Tang Q."/>
            <person name="Wang J."/>
        </authorList>
    </citation>
    <scope>NUCLEOTIDE SEQUENCE</scope>
</reference>
<feature type="compositionally biased region" description="Acidic residues" evidence="3">
    <location>
        <begin position="385"/>
        <end position="396"/>
    </location>
</feature>
<dbReference type="OrthoDB" id="5597648at2759"/>
<dbReference type="PANTHER" id="PTHR12842">
    <property type="entry name" value="FI01459P"/>
    <property type="match status" value="1"/>
</dbReference>
<feature type="compositionally biased region" description="Polar residues" evidence="3">
    <location>
        <begin position="108"/>
        <end position="121"/>
    </location>
</feature>
<evidence type="ECO:0000313" key="5">
    <source>
        <dbReference type="Proteomes" id="UP000265120"/>
    </source>
</evidence>
<dbReference type="Pfam" id="PF05334">
    <property type="entry name" value="DUF719"/>
    <property type="match status" value="1"/>
</dbReference>
<dbReference type="RefSeq" id="XP_008315177.1">
    <property type="nucleotide sequence ID" value="XM_008316955.3"/>
</dbReference>
<reference evidence="4" key="2">
    <citation type="submission" date="2025-08" db="UniProtKB">
        <authorList>
            <consortium name="Ensembl"/>
        </authorList>
    </citation>
    <scope>IDENTIFICATION</scope>
</reference>
<dbReference type="Ensembl" id="ENSCSET00000007758.1">
    <property type="protein sequence ID" value="ENSCSEP00000007678.1"/>
    <property type="gene ID" value="ENSCSEG00000004950.1"/>
</dbReference>
<evidence type="ECO:0000256" key="3">
    <source>
        <dbReference type="SAM" id="MobiDB-lite"/>
    </source>
</evidence>
<keyword evidence="5" id="KW-1185">Reference proteome</keyword>
<dbReference type="InterPro" id="IPR007998">
    <property type="entry name" value="DUF719"/>
</dbReference>
<feature type="compositionally biased region" description="Acidic residues" evidence="3">
    <location>
        <begin position="208"/>
        <end position="217"/>
    </location>
</feature>
<evidence type="ECO:0000256" key="1">
    <source>
        <dbReference type="ARBA" id="ARBA00006903"/>
    </source>
</evidence>
<feature type="region of interest" description="Disordered" evidence="3">
    <location>
        <begin position="385"/>
        <end position="408"/>
    </location>
</feature>
<proteinExistence type="inferred from homology"/>
<dbReference type="STRING" id="244447.ENSCSEP00000007678"/>
<dbReference type="KEGG" id="csem:103383707"/>